<feature type="domain" description="SLH" evidence="2">
    <location>
        <begin position="3"/>
        <end position="66"/>
    </location>
</feature>
<dbReference type="Pfam" id="PF02638">
    <property type="entry name" value="GHL10"/>
    <property type="match status" value="1"/>
</dbReference>
<dbReference type="InterPro" id="IPR001119">
    <property type="entry name" value="SLH_dom"/>
</dbReference>
<gene>
    <name evidence="3" type="ORF">H6G06_03490</name>
</gene>
<reference evidence="4" key="1">
    <citation type="journal article" date="2020" name="ISME J.">
        <title>Comparative genomics reveals insights into cyanobacterial evolution and habitat adaptation.</title>
        <authorList>
            <person name="Chen M.Y."/>
            <person name="Teng W.K."/>
            <person name="Zhao L."/>
            <person name="Hu C.X."/>
            <person name="Zhou Y.K."/>
            <person name="Han B.P."/>
            <person name="Song L.R."/>
            <person name="Shu W.S."/>
        </authorList>
    </citation>
    <scope>NUCLEOTIDE SEQUENCE [LARGE SCALE GENOMIC DNA]</scope>
    <source>
        <strain evidence="4">FACHB-251</strain>
    </source>
</reference>
<dbReference type="Pfam" id="PF00395">
    <property type="entry name" value="SLH"/>
    <property type="match status" value="2"/>
</dbReference>
<protein>
    <submittedName>
        <fullName evidence="3">Family 10 glycosylhydrolase</fullName>
    </submittedName>
</protein>
<evidence type="ECO:0000259" key="2">
    <source>
        <dbReference type="PROSITE" id="PS51272"/>
    </source>
</evidence>
<evidence type="ECO:0000256" key="1">
    <source>
        <dbReference type="ARBA" id="ARBA00022729"/>
    </source>
</evidence>
<keyword evidence="1" id="KW-0732">Signal</keyword>
<comment type="caution">
    <text evidence="3">The sequence shown here is derived from an EMBL/GenBank/DDBJ whole genome shotgun (WGS) entry which is preliminary data.</text>
</comment>
<name>A0A926WFK9_9NOST</name>
<dbReference type="AlphaFoldDB" id="A0A926WFK9"/>
<feature type="domain" description="SLH" evidence="2">
    <location>
        <begin position="131"/>
        <end position="195"/>
    </location>
</feature>
<dbReference type="Proteomes" id="UP000662185">
    <property type="component" value="Unassembled WGS sequence"/>
</dbReference>
<dbReference type="PANTHER" id="PTHR43405">
    <property type="entry name" value="GLYCOSYL HYDROLASE DIGH"/>
    <property type="match status" value="1"/>
</dbReference>
<dbReference type="RefSeq" id="WP_190557092.1">
    <property type="nucleotide sequence ID" value="NZ_JACJQU010000001.1"/>
</dbReference>
<dbReference type="SUPFAM" id="SSF51445">
    <property type="entry name" value="(Trans)glycosidases"/>
    <property type="match status" value="1"/>
</dbReference>
<evidence type="ECO:0000313" key="3">
    <source>
        <dbReference type="EMBL" id="MBD2292571.1"/>
    </source>
</evidence>
<keyword evidence="4" id="KW-1185">Reference proteome</keyword>
<organism evidence="3 4">
    <name type="scientific">Anabaena sphaerica FACHB-251</name>
    <dbReference type="NCBI Taxonomy" id="2692883"/>
    <lineage>
        <taxon>Bacteria</taxon>
        <taxon>Bacillati</taxon>
        <taxon>Cyanobacteriota</taxon>
        <taxon>Cyanophyceae</taxon>
        <taxon>Nostocales</taxon>
        <taxon>Nostocaceae</taxon>
        <taxon>Anabaena</taxon>
    </lineage>
</organism>
<dbReference type="InterPro" id="IPR017853">
    <property type="entry name" value="GH"/>
</dbReference>
<evidence type="ECO:0000313" key="4">
    <source>
        <dbReference type="Proteomes" id="UP000662185"/>
    </source>
</evidence>
<dbReference type="InterPro" id="IPR052177">
    <property type="entry name" value="Divisome_Glycosyl_Hydrolase"/>
</dbReference>
<dbReference type="EMBL" id="JACJQU010000001">
    <property type="protein sequence ID" value="MBD2292571.1"/>
    <property type="molecule type" value="Genomic_DNA"/>
</dbReference>
<proteinExistence type="predicted"/>
<dbReference type="PANTHER" id="PTHR43405:SF1">
    <property type="entry name" value="GLYCOSYL HYDROLASE DIGH"/>
    <property type="match status" value="1"/>
</dbReference>
<accession>A0A926WFK9</accession>
<dbReference type="Gene3D" id="3.20.20.80">
    <property type="entry name" value="Glycosidases"/>
    <property type="match status" value="1"/>
</dbReference>
<dbReference type="PROSITE" id="PS51272">
    <property type="entry name" value="SLH"/>
    <property type="match status" value="3"/>
</dbReference>
<feature type="domain" description="SLH" evidence="2">
    <location>
        <begin position="67"/>
        <end position="126"/>
    </location>
</feature>
<sequence length="673" mass="76264">MVSTSGSFPDIQNHWARLFIQALAQRRIVNGYRDGTFRPDYPVTRAEFAAIIASVFTVTKKREYVPFGDVPVTFWANSAIKKVYETGFLVGYPDQTFRPNDSISRGDILVAMVNGLGIGSQVQPDLLSKLPEIYQDAAAIPNYGINQVAIATRVDWVTSYPNIKLLNPKMAATRADVSVMVYQALVYLGRAEKIASEYIVVPPSSPTQPTTPTVKVSHNREFRGAWVTTVWNSDWPSKPGLAVEQQKTELLEIIKQLQSLNFNALILQVRPEGDALYASALEPWSAWITGTQGKAPEPFYDPLEFAIAECHKRNIELHAWFNPYRAKTTTKSGFNVRPHIAITNPEVVYQWGNQLWMDPGAKIVQDRAYNVIIDVLNRYDVDGIHLDDYFYPYPISGQSFPDHKTYATYKANGGKLSLEDWRRENVNQMVLRLSEGIKKTKSHVKFGISPFGIYRPGQPAGIVGLDPYNVLYADSKKWLQAGWIDYLAPQLYWRTDQTQQSYEVLLKWWTEANTKQRHIYAGNNIGQLDGKVWKNTEIQKQIQISRNLATNFSLGNIFFSMSSIKDNRQGIADQFQQVYYSRPAIVPTMSWRSMTPPFPPKELKFQDGRLNWQTGDNQPVRSWSLYRQSGDNWIIQRILSAGTTFATVQPGTYAVCAVDRLGNESLGVIITVN</sequence>
<dbReference type="InterPro" id="IPR003790">
    <property type="entry name" value="GHL10"/>
</dbReference>